<comment type="caution">
    <text evidence="2">The sequence shown here is derived from an EMBL/GenBank/DDBJ whole genome shotgun (WGS) entry which is preliminary data.</text>
</comment>
<keyword evidence="1" id="KW-1133">Transmembrane helix</keyword>
<organism evidence="2 3">
    <name type="scientific">Candidatus Sungbacteria bacterium RIFCSPLOWO2_01_FULL_54_21</name>
    <dbReference type="NCBI Taxonomy" id="1802279"/>
    <lineage>
        <taxon>Bacteria</taxon>
        <taxon>Candidatus Sungiibacteriota</taxon>
    </lineage>
</organism>
<feature type="transmembrane region" description="Helical" evidence="1">
    <location>
        <begin position="20"/>
        <end position="39"/>
    </location>
</feature>
<reference evidence="2 3" key="1">
    <citation type="journal article" date="2016" name="Nat. Commun.">
        <title>Thousands of microbial genomes shed light on interconnected biogeochemical processes in an aquifer system.</title>
        <authorList>
            <person name="Anantharaman K."/>
            <person name="Brown C.T."/>
            <person name="Hug L.A."/>
            <person name="Sharon I."/>
            <person name="Castelle C.J."/>
            <person name="Probst A.J."/>
            <person name="Thomas B.C."/>
            <person name="Singh A."/>
            <person name="Wilkins M.J."/>
            <person name="Karaoz U."/>
            <person name="Brodie E.L."/>
            <person name="Williams K.H."/>
            <person name="Hubbard S.S."/>
            <person name="Banfield J.F."/>
        </authorList>
    </citation>
    <scope>NUCLEOTIDE SEQUENCE [LARGE SCALE GENOMIC DNA]</scope>
</reference>
<feature type="transmembrane region" description="Helical" evidence="1">
    <location>
        <begin position="45"/>
        <end position="64"/>
    </location>
</feature>
<name>A0A1G2L7J3_9BACT</name>
<dbReference type="Proteomes" id="UP000176510">
    <property type="component" value="Unassembled WGS sequence"/>
</dbReference>
<dbReference type="InterPro" id="IPR024414">
    <property type="entry name" value="Uncharacterised_PrgI"/>
</dbReference>
<gene>
    <name evidence="2" type="ORF">A3B34_01060</name>
</gene>
<evidence type="ECO:0000256" key="1">
    <source>
        <dbReference type="SAM" id="Phobius"/>
    </source>
</evidence>
<accession>A0A1G2L7J3</accession>
<proteinExistence type="predicted"/>
<dbReference type="Pfam" id="PF12666">
    <property type="entry name" value="PrgI"/>
    <property type="match status" value="1"/>
</dbReference>
<keyword evidence="1" id="KW-0472">Membrane</keyword>
<keyword evidence="1" id="KW-0812">Transmembrane</keyword>
<dbReference type="EMBL" id="MHQR01000017">
    <property type="protein sequence ID" value="OHA07524.1"/>
    <property type="molecule type" value="Genomic_DNA"/>
</dbReference>
<protein>
    <recommendedName>
        <fullName evidence="4">PrgI family protein</fullName>
    </recommendedName>
</protein>
<dbReference type="STRING" id="1802279.A3B34_01060"/>
<evidence type="ECO:0000313" key="3">
    <source>
        <dbReference type="Proteomes" id="UP000176510"/>
    </source>
</evidence>
<sequence length="137" mass="15502">MKQFQVPQFITIEDKVIGPFTIKQFLYIAAGIGLILAAYSFLQTFLFFLVAILAGTLAGSLAFLKVNEQPFPLLLKNAILYLMRPRLYLWRQEAPKPASRKGAVKRHETPVKAIPKLSASKLVDLAWSLDIEKKLRE</sequence>
<evidence type="ECO:0008006" key="4">
    <source>
        <dbReference type="Google" id="ProtNLM"/>
    </source>
</evidence>
<evidence type="ECO:0000313" key="2">
    <source>
        <dbReference type="EMBL" id="OHA07524.1"/>
    </source>
</evidence>
<dbReference type="AlphaFoldDB" id="A0A1G2L7J3"/>